<keyword evidence="3" id="KW-1185">Reference proteome</keyword>
<name>B4SD49_PELPB</name>
<dbReference type="EMBL" id="CP001110">
    <property type="protein sequence ID" value="ACF44308.1"/>
    <property type="molecule type" value="Genomic_DNA"/>
</dbReference>
<reference evidence="2 3" key="1">
    <citation type="submission" date="2008-06" db="EMBL/GenBank/DDBJ databases">
        <title>Complete sequence of Pelodictyon phaeoclathratiforme BU-1.</title>
        <authorList>
            <consortium name="US DOE Joint Genome Institute"/>
            <person name="Lucas S."/>
            <person name="Copeland A."/>
            <person name="Lapidus A."/>
            <person name="Glavina del Rio T."/>
            <person name="Dalin E."/>
            <person name="Tice H."/>
            <person name="Bruce D."/>
            <person name="Goodwin L."/>
            <person name="Pitluck S."/>
            <person name="Schmutz J."/>
            <person name="Larimer F."/>
            <person name="Land M."/>
            <person name="Hauser L."/>
            <person name="Kyrpides N."/>
            <person name="Mikhailova N."/>
            <person name="Liu Z."/>
            <person name="Li T."/>
            <person name="Zhao F."/>
            <person name="Overmann J."/>
            <person name="Bryant D.A."/>
            <person name="Richardson P."/>
        </authorList>
    </citation>
    <scope>NUCLEOTIDE SEQUENCE [LARGE SCALE GENOMIC DNA]</scope>
    <source>
        <strain evidence="3">DSM 5477 / BU-1</strain>
    </source>
</reference>
<dbReference type="AlphaFoldDB" id="B4SD49"/>
<keyword evidence="1" id="KW-0472">Membrane</keyword>
<sequence>MQVRSGFYTVNQKTLMPVPVIYITALLLFLAVLPLPLEFYSLLRVVAAGTFAWGAYRNFGKRVLLLPLAYTLFAILFNPVMEINLAKEIWIPIDLVAGLFLLLTKNHIAE</sequence>
<dbReference type="InterPro" id="IPR046548">
    <property type="entry name" value="DUF6804"/>
</dbReference>
<organism evidence="2 3">
    <name type="scientific">Pelodictyon phaeoclathratiforme (strain DSM 5477 / BU-1)</name>
    <dbReference type="NCBI Taxonomy" id="324925"/>
    <lineage>
        <taxon>Bacteria</taxon>
        <taxon>Pseudomonadati</taxon>
        <taxon>Chlorobiota</taxon>
        <taxon>Chlorobiia</taxon>
        <taxon>Chlorobiales</taxon>
        <taxon>Chlorobiaceae</taxon>
        <taxon>Chlorobium/Pelodictyon group</taxon>
        <taxon>Pelodictyon</taxon>
    </lineage>
</organism>
<evidence type="ECO:0000313" key="3">
    <source>
        <dbReference type="Proteomes" id="UP000002724"/>
    </source>
</evidence>
<protein>
    <submittedName>
        <fullName evidence="2">Uncharacterized protein</fullName>
    </submittedName>
</protein>
<proteinExistence type="predicted"/>
<gene>
    <name evidence="2" type="ordered locus">Ppha_2101</name>
</gene>
<dbReference type="Proteomes" id="UP000002724">
    <property type="component" value="Chromosome"/>
</dbReference>
<dbReference type="STRING" id="324925.Ppha_2101"/>
<dbReference type="KEGG" id="pph:Ppha_2101"/>
<evidence type="ECO:0000256" key="1">
    <source>
        <dbReference type="SAM" id="Phobius"/>
    </source>
</evidence>
<feature type="transmembrane region" description="Helical" evidence="1">
    <location>
        <begin position="14"/>
        <end position="33"/>
    </location>
</feature>
<feature type="transmembrane region" description="Helical" evidence="1">
    <location>
        <begin position="63"/>
        <end position="83"/>
    </location>
</feature>
<keyword evidence="1" id="KW-1133">Transmembrane helix</keyword>
<accession>B4SD49</accession>
<keyword evidence="1" id="KW-0812">Transmembrane</keyword>
<dbReference type="Pfam" id="PF20619">
    <property type="entry name" value="DUF6804"/>
    <property type="match status" value="1"/>
</dbReference>
<evidence type="ECO:0000313" key="2">
    <source>
        <dbReference type="EMBL" id="ACF44308.1"/>
    </source>
</evidence>
<dbReference type="HOGENOM" id="CLU_171094_0_0_10"/>